<dbReference type="RefSeq" id="WP_261851733.1">
    <property type="nucleotide sequence ID" value="NZ_BQXY01000002.1"/>
</dbReference>
<evidence type="ECO:0000313" key="2">
    <source>
        <dbReference type="Proteomes" id="UP001057868"/>
    </source>
</evidence>
<dbReference type="Proteomes" id="UP001057868">
    <property type="component" value="Unassembled WGS sequence"/>
</dbReference>
<dbReference type="EMBL" id="BQXY01000002">
    <property type="protein sequence ID" value="GKU24728.1"/>
    <property type="molecule type" value="Genomic_DNA"/>
</dbReference>
<reference evidence="1" key="1">
    <citation type="journal article" date="2023" name="Int. J. Syst. Evol. Microbiol.">
        <title>&lt;i&gt;Clostridium folliculivorans&lt;/i&gt; sp. nov., isolated from soil samples of an organic paddy in Japan.</title>
        <authorList>
            <person name="Tazawa J."/>
            <person name="Kobayashi H."/>
            <person name="Tanizawa Y."/>
            <person name="Uchino A."/>
            <person name="Tanaka F."/>
            <person name="Urashima Y."/>
            <person name="Miura S."/>
            <person name="Sakamoto M."/>
            <person name="Ohkuma M."/>
            <person name="Tohno M."/>
        </authorList>
    </citation>
    <scope>NUCLEOTIDE SEQUENCE</scope>
    <source>
        <strain evidence="1">D1-1</strain>
    </source>
</reference>
<organism evidence="1 2">
    <name type="scientific">Clostridium folliculivorans</name>
    <dbReference type="NCBI Taxonomy" id="2886038"/>
    <lineage>
        <taxon>Bacteria</taxon>
        <taxon>Bacillati</taxon>
        <taxon>Bacillota</taxon>
        <taxon>Clostridia</taxon>
        <taxon>Eubacteriales</taxon>
        <taxon>Clostridiaceae</taxon>
        <taxon>Clostridium</taxon>
    </lineage>
</organism>
<sequence>MTDCNIKIYYYLDGKHDNYNFNEIDKDILYNFNLMAKKTKMSIEVQKLIILRMIESIDNMTGGSSCNRMYLELLGVNFTVYGVLGCSWYS</sequence>
<accession>A0A9W5Y182</accession>
<gene>
    <name evidence="1" type="ORF">CFOLD11_15540</name>
</gene>
<protein>
    <submittedName>
        <fullName evidence="1">Uncharacterized protein</fullName>
    </submittedName>
</protein>
<proteinExistence type="predicted"/>
<comment type="caution">
    <text evidence="1">The sequence shown here is derived from an EMBL/GenBank/DDBJ whole genome shotgun (WGS) entry which is preliminary data.</text>
</comment>
<keyword evidence="2" id="KW-1185">Reference proteome</keyword>
<evidence type="ECO:0000313" key="1">
    <source>
        <dbReference type="EMBL" id="GKU24728.1"/>
    </source>
</evidence>
<name>A0A9W5Y182_9CLOT</name>
<dbReference type="AlphaFoldDB" id="A0A9W5Y182"/>